<gene>
    <name evidence="2" type="ORF">BJ554DRAFT_1858</name>
</gene>
<name>A0A8H8A1P9_9FUNG</name>
<dbReference type="Proteomes" id="UP000673691">
    <property type="component" value="Unassembled WGS sequence"/>
</dbReference>
<dbReference type="AlphaFoldDB" id="A0A8H8A1P9"/>
<feature type="non-terminal residue" evidence="2">
    <location>
        <position position="1"/>
    </location>
</feature>
<feature type="region of interest" description="Disordered" evidence="1">
    <location>
        <begin position="36"/>
        <end position="62"/>
    </location>
</feature>
<evidence type="ECO:0000313" key="3">
    <source>
        <dbReference type="Proteomes" id="UP000673691"/>
    </source>
</evidence>
<organism evidence="2 3">
    <name type="scientific">Olpidium bornovanus</name>
    <dbReference type="NCBI Taxonomy" id="278681"/>
    <lineage>
        <taxon>Eukaryota</taxon>
        <taxon>Fungi</taxon>
        <taxon>Fungi incertae sedis</taxon>
        <taxon>Olpidiomycota</taxon>
        <taxon>Olpidiomycotina</taxon>
        <taxon>Olpidiomycetes</taxon>
        <taxon>Olpidiales</taxon>
        <taxon>Olpidiaceae</taxon>
        <taxon>Olpidium</taxon>
    </lineage>
</organism>
<sequence length="97" mass="10911">IASLIDHTRPSQPIKVGAKWRNRGSPSSSIVPFAAVGRKRRPRARRKTQKARGKEGCSVTQQRHRWARNPLGTVGLLPSPGLFQSLFRTNFVYFTGR</sequence>
<protein>
    <submittedName>
        <fullName evidence="2">Uncharacterized protein</fullName>
    </submittedName>
</protein>
<feature type="compositionally biased region" description="Basic residues" evidence="1">
    <location>
        <begin position="37"/>
        <end position="51"/>
    </location>
</feature>
<proteinExistence type="predicted"/>
<keyword evidence="3" id="KW-1185">Reference proteome</keyword>
<evidence type="ECO:0000313" key="2">
    <source>
        <dbReference type="EMBL" id="KAG5463083.1"/>
    </source>
</evidence>
<evidence type="ECO:0000256" key="1">
    <source>
        <dbReference type="SAM" id="MobiDB-lite"/>
    </source>
</evidence>
<dbReference type="EMBL" id="JAEFCI010001169">
    <property type="protein sequence ID" value="KAG5463083.1"/>
    <property type="molecule type" value="Genomic_DNA"/>
</dbReference>
<reference evidence="2 3" key="1">
    <citation type="journal article" name="Sci. Rep.">
        <title>Genome-scale phylogenetic analyses confirm Olpidium as the closest living zoosporic fungus to the non-flagellated, terrestrial fungi.</title>
        <authorList>
            <person name="Chang Y."/>
            <person name="Rochon D."/>
            <person name="Sekimoto S."/>
            <person name="Wang Y."/>
            <person name="Chovatia M."/>
            <person name="Sandor L."/>
            <person name="Salamov A."/>
            <person name="Grigoriev I.V."/>
            <person name="Stajich J.E."/>
            <person name="Spatafora J.W."/>
        </authorList>
    </citation>
    <scope>NUCLEOTIDE SEQUENCE [LARGE SCALE GENOMIC DNA]</scope>
    <source>
        <strain evidence="2">S191</strain>
    </source>
</reference>
<comment type="caution">
    <text evidence="2">The sequence shown here is derived from an EMBL/GenBank/DDBJ whole genome shotgun (WGS) entry which is preliminary data.</text>
</comment>
<accession>A0A8H8A1P9</accession>